<comment type="caution">
    <text evidence="3">The sequence shown here is derived from an EMBL/GenBank/DDBJ whole genome shotgun (WGS) entry which is preliminary data.</text>
</comment>
<dbReference type="Pfam" id="PF00557">
    <property type="entry name" value="Peptidase_M24"/>
    <property type="match status" value="1"/>
</dbReference>
<feature type="chain" id="PRO_5016911486" evidence="1">
    <location>
        <begin position="34"/>
        <end position="455"/>
    </location>
</feature>
<evidence type="ECO:0000313" key="3">
    <source>
        <dbReference type="EMBL" id="RDI68075.1"/>
    </source>
</evidence>
<dbReference type="STRING" id="1210086.GCA_001613105_01053"/>
<dbReference type="PANTHER" id="PTHR46112:SF3">
    <property type="entry name" value="AMINOPEPTIDASE YPDF"/>
    <property type="match status" value="1"/>
</dbReference>
<reference evidence="3 4" key="1">
    <citation type="submission" date="2018-07" db="EMBL/GenBank/DDBJ databases">
        <title>Genomic Encyclopedia of Type Strains, Phase IV (KMG-IV): sequencing the most valuable type-strain genomes for metagenomic binning, comparative biology and taxonomic classification.</title>
        <authorList>
            <person name="Goeker M."/>
        </authorList>
    </citation>
    <scope>NUCLEOTIDE SEQUENCE [LARGE SCALE GENOMIC DNA]</scope>
    <source>
        <strain evidence="3 4">DSM 44290</strain>
    </source>
</reference>
<dbReference type="CDD" id="cd01066">
    <property type="entry name" value="APP_MetAP"/>
    <property type="match status" value="1"/>
</dbReference>
<keyword evidence="1" id="KW-0732">Signal</keyword>
<dbReference type="Gene3D" id="3.90.230.10">
    <property type="entry name" value="Creatinase/methionine aminopeptidase superfamily"/>
    <property type="match status" value="1"/>
</dbReference>
<dbReference type="EMBL" id="QQBC01000002">
    <property type="protein sequence ID" value="RDI68075.1"/>
    <property type="molecule type" value="Genomic_DNA"/>
</dbReference>
<dbReference type="InterPro" id="IPR000994">
    <property type="entry name" value="Pept_M24"/>
</dbReference>
<proteinExistence type="predicted"/>
<gene>
    <name evidence="3" type="ORF">DFR76_102476</name>
</gene>
<evidence type="ECO:0000259" key="2">
    <source>
        <dbReference type="Pfam" id="PF00557"/>
    </source>
</evidence>
<protein>
    <submittedName>
        <fullName evidence="3">Metallopeptidase family M24</fullName>
    </submittedName>
</protein>
<dbReference type="SUPFAM" id="SSF55920">
    <property type="entry name" value="Creatinase/aminopeptidase"/>
    <property type="match status" value="1"/>
</dbReference>
<organism evidence="3 4">
    <name type="scientific">Nocardia pseudobrasiliensis</name>
    <dbReference type="NCBI Taxonomy" id="45979"/>
    <lineage>
        <taxon>Bacteria</taxon>
        <taxon>Bacillati</taxon>
        <taxon>Actinomycetota</taxon>
        <taxon>Actinomycetes</taxon>
        <taxon>Mycobacteriales</taxon>
        <taxon>Nocardiaceae</taxon>
        <taxon>Nocardia</taxon>
    </lineage>
</organism>
<name>A0A370IBG2_9NOCA</name>
<dbReference type="AlphaFoldDB" id="A0A370IBG2"/>
<dbReference type="InterPro" id="IPR050659">
    <property type="entry name" value="Peptidase_M24B"/>
</dbReference>
<feature type="signal peptide" evidence="1">
    <location>
        <begin position="1"/>
        <end position="33"/>
    </location>
</feature>
<accession>A0A370IBG2</accession>
<feature type="domain" description="Peptidase M24" evidence="2">
    <location>
        <begin position="191"/>
        <end position="431"/>
    </location>
</feature>
<dbReference type="PANTHER" id="PTHR46112">
    <property type="entry name" value="AMINOPEPTIDASE"/>
    <property type="match status" value="1"/>
</dbReference>
<sequence>MRVVLKRLPLPVAGLVATAVLTACGLAHLTAAAEDKRNPPGGPSDWGRDLTLCFAVHGNHHCGSAVYDTGTPAIQIVRPGAEETRLPPDTAIEVGTPDGTWHRRYVTGPNIQASIGPGSGDSIAGLSAYAGLDVRYDLAEGTVDSRAVDKEIPMPTYTDVPFPFPANALQRWISNRRTRSARPLSAAEIAGFRRAQALSFRCAQAAAAQLRPGWTEGRTQEWMATYLRDHGVKTWLHKPIAAFAERTLAPDNEWGPARGEGLTLGESDVAILDCSPIVDGYTGDIAYTVSVGPNPELERAQQFLSRLRSELPARFVDPERSRTVFEWVTEQMTAAGYQNAANGYIGHVFGHRVYRHGRLAARFPYFPPERLFGYELSWHSPGFLLNVASRLVLPEELGPLHTGPKTGIWAIEPHIRVGTFGAKFEELLVVDDDRAYWLDDISQRRIIVSPKGEQR</sequence>
<dbReference type="InterPro" id="IPR036005">
    <property type="entry name" value="Creatinase/aminopeptidase-like"/>
</dbReference>
<keyword evidence="4" id="KW-1185">Reference proteome</keyword>
<dbReference type="RefSeq" id="WP_067992643.1">
    <property type="nucleotide sequence ID" value="NZ_QQBC01000002.1"/>
</dbReference>
<evidence type="ECO:0000256" key="1">
    <source>
        <dbReference type="SAM" id="SignalP"/>
    </source>
</evidence>
<evidence type="ECO:0000313" key="4">
    <source>
        <dbReference type="Proteomes" id="UP000254869"/>
    </source>
</evidence>
<dbReference type="Proteomes" id="UP000254869">
    <property type="component" value="Unassembled WGS sequence"/>
</dbReference>
<dbReference type="PROSITE" id="PS51257">
    <property type="entry name" value="PROKAR_LIPOPROTEIN"/>
    <property type="match status" value="1"/>
</dbReference>